<dbReference type="PIRSF" id="PIRSF037350">
    <property type="entry name" value="Mtase_ZK1128_prd"/>
    <property type="match status" value="1"/>
</dbReference>
<feature type="region of interest" description="Disordered" evidence="7">
    <location>
        <begin position="366"/>
        <end position="390"/>
    </location>
</feature>
<protein>
    <recommendedName>
        <fullName evidence="5">U6 small nuclear RNA (adenine-(43)-N(6))-methyltransferase</fullName>
        <ecNumber evidence="5">2.1.1.-</ecNumber>
    </recommendedName>
</protein>
<feature type="binding site" evidence="6">
    <location>
        <position position="107"/>
    </location>
    <ligand>
        <name>S-adenosyl-L-methionine</name>
        <dbReference type="ChEBI" id="CHEBI:59789"/>
    </ligand>
</feature>
<dbReference type="EC" id="2.1.1.-" evidence="5"/>
<dbReference type="GO" id="GO:0005634">
    <property type="term" value="C:nucleus"/>
    <property type="evidence" value="ECO:0007669"/>
    <property type="project" value="TreeGrafter"/>
</dbReference>
<feature type="binding site" evidence="6">
    <location>
        <position position="177"/>
    </location>
    <ligand>
        <name>S-adenosyl-L-methionine</name>
        <dbReference type="ChEBI" id="CHEBI:59789"/>
    </ligand>
</feature>
<keyword evidence="9" id="KW-1185">Reference proteome</keyword>
<evidence type="ECO:0000256" key="2">
    <source>
        <dbReference type="ARBA" id="ARBA00022603"/>
    </source>
</evidence>
<dbReference type="GO" id="GO:0008168">
    <property type="term" value="F:methyltransferase activity"/>
    <property type="evidence" value="ECO:0007669"/>
    <property type="project" value="UniProtKB-UniRule"/>
</dbReference>
<dbReference type="Proteomes" id="UP000410492">
    <property type="component" value="Unassembled WGS sequence"/>
</dbReference>
<dbReference type="PANTHER" id="PTHR13393:SF0">
    <property type="entry name" value="RNA N6-ADENOSINE-METHYLTRANSFERASE METTL16"/>
    <property type="match status" value="1"/>
</dbReference>
<feature type="binding site" evidence="6">
    <location>
        <position position="130"/>
    </location>
    <ligand>
        <name>S-adenosyl-L-methionine</name>
        <dbReference type="ChEBI" id="CHEBI:59789"/>
    </ligand>
</feature>
<dbReference type="EMBL" id="CAACVG010014982">
    <property type="protein sequence ID" value="VEN63987.1"/>
    <property type="molecule type" value="Genomic_DNA"/>
</dbReference>
<evidence type="ECO:0000256" key="6">
    <source>
        <dbReference type="PIRSR" id="PIRSR037350-1"/>
    </source>
</evidence>
<dbReference type="Pfam" id="PF05971">
    <property type="entry name" value="Methyltransf_10"/>
    <property type="match status" value="1"/>
</dbReference>
<evidence type="ECO:0000256" key="4">
    <source>
        <dbReference type="ARBA" id="ARBA00022691"/>
    </source>
</evidence>
<evidence type="ECO:0000256" key="7">
    <source>
        <dbReference type="SAM" id="MobiDB-lite"/>
    </source>
</evidence>
<dbReference type="SUPFAM" id="SSF53335">
    <property type="entry name" value="S-adenosyl-L-methionine-dependent methyltransferases"/>
    <property type="match status" value="1"/>
</dbReference>
<dbReference type="InterPro" id="IPR029063">
    <property type="entry name" value="SAM-dependent_MTases_sf"/>
</dbReference>
<proteinExistence type="inferred from homology"/>
<feature type="binding site" evidence="6">
    <location>
        <position position="81"/>
    </location>
    <ligand>
        <name>S-adenosyl-L-methionine</name>
        <dbReference type="ChEBI" id="CHEBI:59789"/>
    </ligand>
</feature>
<dbReference type="Gene3D" id="3.40.50.150">
    <property type="entry name" value="Vaccinia Virus protein VP39"/>
    <property type="match status" value="1"/>
</dbReference>
<keyword evidence="3 5" id="KW-0808">Transferase</keyword>
<organism evidence="8 9">
    <name type="scientific">Callosobruchus maculatus</name>
    <name type="common">Southern cowpea weevil</name>
    <name type="synonym">Pulse bruchid</name>
    <dbReference type="NCBI Taxonomy" id="64391"/>
    <lineage>
        <taxon>Eukaryota</taxon>
        <taxon>Metazoa</taxon>
        <taxon>Ecdysozoa</taxon>
        <taxon>Arthropoda</taxon>
        <taxon>Hexapoda</taxon>
        <taxon>Insecta</taxon>
        <taxon>Pterygota</taxon>
        <taxon>Neoptera</taxon>
        <taxon>Endopterygota</taxon>
        <taxon>Coleoptera</taxon>
        <taxon>Polyphaga</taxon>
        <taxon>Cucujiformia</taxon>
        <taxon>Chrysomeloidea</taxon>
        <taxon>Chrysomelidae</taxon>
        <taxon>Bruchinae</taxon>
        <taxon>Bruchini</taxon>
        <taxon>Callosobruchus</taxon>
    </lineage>
</organism>
<evidence type="ECO:0000256" key="3">
    <source>
        <dbReference type="ARBA" id="ARBA00022679"/>
    </source>
</evidence>
<evidence type="ECO:0000313" key="9">
    <source>
        <dbReference type="Proteomes" id="UP000410492"/>
    </source>
</evidence>
<name>A0A653DV55_CALMS</name>
<dbReference type="PANTHER" id="PTHR13393">
    <property type="entry name" value="SAM-DEPENDENT METHYLTRANSFERASE"/>
    <property type="match status" value="1"/>
</dbReference>
<dbReference type="AlphaFoldDB" id="A0A653DV55"/>
<sequence length="475" mass="54731">MAMNKYMHPRNIYKTPPDFKQLGEQFPEFKEFLKLDITGKLTLDFKDTKCLRALSQTLLKKDFALDVEMPLNKLIPTIPLRLNYILWLEDLLSLTGKKEAIRGIDIGTGASCVYPLIASSKNKWSMVATEVDDDSVKCAEQNVKNNCLDSLITVVKVNEESLLKEVAIEDFDFCMCNPPFFGSVHELNPYYSARKTSRPRPKNSFCATVNEVVVKGGEVEFVTRLINESKELTTKIKIYSTMIGHKNSLPPLKKLLREVEVKSFSEAEFCQGNTTRWGLAWTFYDSFDLKKCINPSKAAVIPCKPRKPLIYALETITVNDQTLHTIDMKLQKLFIDLHMDLKSISKKNNHIKYLVIAYKNTWSHQRRKKREDQRKASESTGENNNDIEKSQIVDTEITEVRILGKRENENGIEGHFVKKLKISDNVKPLIEFNCDINILDKKVVIQIEDINLDTNRDYLHQIMQYIKNNLKPEEI</sequence>
<reference evidence="8 9" key="1">
    <citation type="submission" date="2019-01" db="EMBL/GenBank/DDBJ databases">
        <authorList>
            <person name="Sayadi A."/>
        </authorList>
    </citation>
    <scope>NUCLEOTIDE SEQUENCE [LARGE SCALE GENOMIC DNA]</scope>
</reference>
<evidence type="ECO:0000256" key="1">
    <source>
        <dbReference type="ARBA" id="ARBA00005878"/>
    </source>
</evidence>
<comment type="similarity">
    <text evidence="1 5">Belongs to the methyltransferase superfamily. METTL16/RlmF family.</text>
</comment>
<evidence type="ECO:0000313" key="8">
    <source>
        <dbReference type="EMBL" id="VEN63987.1"/>
    </source>
</evidence>
<gene>
    <name evidence="8" type="ORF">CALMAC_LOCUS20645</name>
</gene>
<keyword evidence="2 5" id="KW-0489">Methyltransferase</keyword>
<evidence type="ECO:0000256" key="5">
    <source>
        <dbReference type="PIRNR" id="PIRNR037350"/>
    </source>
</evidence>
<dbReference type="OrthoDB" id="514248at2759"/>
<dbReference type="CDD" id="cd02440">
    <property type="entry name" value="AdoMet_MTases"/>
    <property type="match status" value="1"/>
</dbReference>
<dbReference type="GO" id="GO:0070475">
    <property type="term" value="P:rRNA base methylation"/>
    <property type="evidence" value="ECO:0007669"/>
    <property type="project" value="TreeGrafter"/>
</dbReference>
<keyword evidence="4 6" id="KW-0949">S-adenosyl-L-methionine</keyword>
<dbReference type="InterPro" id="IPR010286">
    <property type="entry name" value="METTL16/RlmF"/>
</dbReference>
<accession>A0A653DV55</accession>
<dbReference type="InterPro" id="IPR017182">
    <property type="entry name" value="METTL16/PsiM"/>
</dbReference>